<comment type="caution">
    <text evidence="2">The sequence shown here is derived from an EMBL/GenBank/DDBJ whole genome shotgun (WGS) entry which is preliminary data.</text>
</comment>
<feature type="non-terminal residue" evidence="2">
    <location>
        <position position="127"/>
    </location>
</feature>
<dbReference type="Proteomes" id="UP000252914">
    <property type="component" value="Unassembled WGS sequence"/>
</dbReference>
<gene>
    <name evidence="2" type="ORF">DTL70_00020</name>
</gene>
<protein>
    <submittedName>
        <fullName evidence="2">Uncharacterized protein</fullName>
    </submittedName>
</protein>
<name>A0A367FGS8_9ACTN</name>
<keyword evidence="3" id="KW-1185">Reference proteome</keyword>
<organism evidence="2 3">
    <name type="scientific">Streptomyces diacarni</name>
    <dbReference type="NCBI Taxonomy" id="2800381"/>
    <lineage>
        <taxon>Bacteria</taxon>
        <taxon>Bacillati</taxon>
        <taxon>Actinomycetota</taxon>
        <taxon>Actinomycetes</taxon>
        <taxon>Kitasatosporales</taxon>
        <taxon>Streptomycetaceae</taxon>
        <taxon>Streptomyces</taxon>
    </lineage>
</organism>
<proteinExistence type="predicted"/>
<evidence type="ECO:0000256" key="1">
    <source>
        <dbReference type="SAM" id="MobiDB-lite"/>
    </source>
</evidence>
<dbReference type="Gene3D" id="3.40.366.10">
    <property type="entry name" value="Malonyl-Coenzyme A Acyl Carrier Protein, domain 2"/>
    <property type="match status" value="1"/>
</dbReference>
<dbReference type="AlphaFoldDB" id="A0A367FGS8"/>
<dbReference type="EMBL" id="QOIN01000004">
    <property type="protein sequence ID" value="RCG29583.1"/>
    <property type="molecule type" value="Genomic_DNA"/>
</dbReference>
<dbReference type="InterPro" id="IPR001227">
    <property type="entry name" value="Ac_transferase_dom_sf"/>
</dbReference>
<dbReference type="Gene3D" id="3.30.70.3290">
    <property type="match status" value="2"/>
</dbReference>
<evidence type="ECO:0000313" key="3">
    <source>
        <dbReference type="Proteomes" id="UP000252914"/>
    </source>
</evidence>
<reference evidence="2 3" key="1">
    <citation type="submission" date="2018-06" db="EMBL/GenBank/DDBJ databases">
        <title>Streptomyces reniochalinae sp. nov. and Streptomyces diacarnus sp. nov. from marine sponges.</title>
        <authorList>
            <person name="Li L."/>
        </authorList>
    </citation>
    <scope>NUCLEOTIDE SEQUENCE [LARGE SCALE GENOMIC DNA]</scope>
    <source>
        <strain evidence="2 3">LHW51701</strain>
    </source>
</reference>
<evidence type="ECO:0000313" key="2">
    <source>
        <dbReference type="EMBL" id="RCG29583.1"/>
    </source>
</evidence>
<feature type="region of interest" description="Disordered" evidence="1">
    <location>
        <begin position="58"/>
        <end position="80"/>
    </location>
</feature>
<dbReference type="GO" id="GO:0016740">
    <property type="term" value="F:transferase activity"/>
    <property type="evidence" value="ECO:0007669"/>
    <property type="project" value="InterPro"/>
</dbReference>
<accession>A0A367FGS8</accession>
<sequence>MLTSAIEDVVDEHPERPEVIVTGSLQRDHGDLRQMLTSAARLWVHGTDITWPTPAMPSASTLVLPGDDAQNDGATTETQPVPAVDSEPVVLALSAKSEPALRQRAAELADFVGARAEYGLAEVAGVL</sequence>